<dbReference type="InterPro" id="IPR002491">
    <property type="entry name" value="ABC_transptr_periplasmic_BD"/>
</dbReference>
<dbReference type="Proteomes" id="UP001500507">
    <property type="component" value="Unassembled WGS sequence"/>
</dbReference>
<keyword evidence="3" id="KW-1185">Reference proteome</keyword>
<feature type="domain" description="Fe/B12 periplasmic-binding" evidence="1">
    <location>
        <begin position="85"/>
        <end position="357"/>
    </location>
</feature>
<name>A0ABN1MFS6_9FLAO</name>
<dbReference type="SUPFAM" id="SSF53807">
    <property type="entry name" value="Helical backbone' metal receptor"/>
    <property type="match status" value="1"/>
</dbReference>
<reference evidence="2 3" key="1">
    <citation type="journal article" date="2019" name="Int. J. Syst. Evol. Microbiol.">
        <title>The Global Catalogue of Microorganisms (GCM) 10K type strain sequencing project: providing services to taxonomists for standard genome sequencing and annotation.</title>
        <authorList>
            <consortium name="The Broad Institute Genomics Platform"/>
            <consortium name="The Broad Institute Genome Sequencing Center for Infectious Disease"/>
            <person name="Wu L."/>
            <person name="Ma J."/>
        </authorList>
    </citation>
    <scope>NUCLEOTIDE SEQUENCE [LARGE SCALE GENOMIC DNA]</scope>
    <source>
        <strain evidence="2 3">JCM 16082</strain>
    </source>
</reference>
<evidence type="ECO:0000259" key="1">
    <source>
        <dbReference type="PROSITE" id="PS50983"/>
    </source>
</evidence>
<evidence type="ECO:0000313" key="2">
    <source>
        <dbReference type="EMBL" id="GAA0871928.1"/>
    </source>
</evidence>
<sequence>MFLLALSSCKKVKEEDPGKSKLVNEVQIQYATGFSILEYQDYYTLNVNSPWPKADITYTYVLVKENKSAPKGLKADAILQLPIQKIITTSTTHIPSLETLGVIDRLMGFPQLDYISSPLTRSFIEDKKIKEVGRNESLNTEVILDLNPDALIAFSVDGTNQSFKTLNQAKIPVLFNGDWVEEHPLGKAEWIKFFGVLFGKLSLAQKTFKTVEKNYLEIQEKVAQKEDRPTVLSGALYKDVWYAPGGKSWQAKLIADAGGNYIFSETNASGSLSLGIEAVIEKAYSTDVWVGPGQHNSYNQMLTSSDHYKKFKSFEERNVYSFTVENGATGGVLYYELAPNRPDLVLKDLAKIFHPAQFKAYNFTFFKPLKNE</sequence>
<protein>
    <submittedName>
        <fullName evidence="2">ABC transporter substrate-binding protein</fullName>
    </submittedName>
</protein>
<dbReference type="PANTHER" id="PTHR30535:SF34">
    <property type="entry name" value="MOLYBDATE-BINDING PROTEIN MOLA"/>
    <property type="match status" value="1"/>
</dbReference>
<dbReference type="PANTHER" id="PTHR30535">
    <property type="entry name" value="VITAMIN B12-BINDING PROTEIN"/>
    <property type="match status" value="1"/>
</dbReference>
<dbReference type="EMBL" id="BAAAFG010000012">
    <property type="protein sequence ID" value="GAA0871928.1"/>
    <property type="molecule type" value="Genomic_DNA"/>
</dbReference>
<dbReference type="Gene3D" id="3.40.50.1980">
    <property type="entry name" value="Nitrogenase molybdenum iron protein domain"/>
    <property type="match status" value="2"/>
</dbReference>
<dbReference type="PROSITE" id="PS50983">
    <property type="entry name" value="FE_B12_PBP"/>
    <property type="match status" value="1"/>
</dbReference>
<comment type="caution">
    <text evidence="2">The sequence shown here is derived from an EMBL/GenBank/DDBJ whole genome shotgun (WGS) entry which is preliminary data.</text>
</comment>
<evidence type="ECO:0000313" key="3">
    <source>
        <dbReference type="Proteomes" id="UP001500507"/>
    </source>
</evidence>
<dbReference type="InterPro" id="IPR050902">
    <property type="entry name" value="ABC_Transporter_SBP"/>
</dbReference>
<dbReference type="Pfam" id="PF01497">
    <property type="entry name" value="Peripla_BP_2"/>
    <property type="match status" value="1"/>
</dbReference>
<accession>A0ABN1MFS6</accession>
<organism evidence="2 3">
    <name type="scientific">Gangjinia marincola</name>
    <dbReference type="NCBI Taxonomy" id="578463"/>
    <lineage>
        <taxon>Bacteria</taxon>
        <taxon>Pseudomonadati</taxon>
        <taxon>Bacteroidota</taxon>
        <taxon>Flavobacteriia</taxon>
        <taxon>Flavobacteriales</taxon>
        <taxon>Flavobacteriaceae</taxon>
        <taxon>Gangjinia</taxon>
    </lineage>
</organism>
<proteinExistence type="predicted"/>
<gene>
    <name evidence="2" type="ORF">GCM10009117_10740</name>
</gene>